<comment type="function">
    <text evidence="9">Part of the tripartite ATP-independent periplasmic (TRAP) transport system.</text>
</comment>
<evidence type="ECO:0000256" key="6">
    <source>
        <dbReference type="ARBA" id="ARBA00022989"/>
    </source>
</evidence>
<feature type="transmembrane region" description="Helical" evidence="9">
    <location>
        <begin position="105"/>
        <end position="125"/>
    </location>
</feature>
<proteinExistence type="inferred from homology"/>
<evidence type="ECO:0000256" key="2">
    <source>
        <dbReference type="ARBA" id="ARBA00022448"/>
    </source>
</evidence>
<reference evidence="11 12" key="1">
    <citation type="submission" date="2020-03" db="EMBL/GenBank/DDBJ databases">
        <title>Hydrogenophaga sp. nov. isolated from cyanobacterial mat.</title>
        <authorList>
            <person name="Thorat V."/>
            <person name="Kirdat K."/>
            <person name="Tiwarekar B."/>
            <person name="Costa E.D."/>
            <person name="Yadav A."/>
        </authorList>
    </citation>
    <scope>NUCLEOTIDE SEQUENCE [LARGE SCALE GENOMIC DNA]</scope>
    <source>
        <strain evidence="11 12">BA0156</strain>
    </source>
</reference>
<comment type="caution">
    <text evidence="9">Lacks conserved residue(s) required for the propagation of feature annotation.</text>
</comment>
<comment type="subunit">
    <text evidence="9">The complex comprises the extracytoplasmic solute receptor protein and the two transmembrane proteins.</text>
</comment>
<evidence type="ECO:0000313" key="12">
    <source>
        <dbReference type="Proteomes" id="UP000503162"/>
    </source>
</evidence>
<dbReference type="PANTHER" id="PTHR35011:SF2">
    <property type="entry name" value="2,3-DIKETO-L-GULONATE TRAP TRANSPORTER SMALL PERMEASE PROTEIN YIAM"/>
    <property type="match status" value="1"/>
</dbReference>
<dbReference type="InterPro" id="IPR007387">
    <property type="entry name" value="TRAP_DctQ"/>
</dbReference>
<dbReference type="InterPro" id="IPR055348">
    <property type="entry name" value="DctQ"/>
</dbReference>
<evidence type="ECO:0000256" key="7">
    <source>
        <dbReference type="ARBA" id="ARBA00023136"/>
    </source>
</evidence>
<feature type="transmembrane region" description="Helical" evidence="9">
    <location>
        <begin position="25"/>
        <end position="44"/>
    </location>
</feature>
<dbReference type="Proteomes" id="UP000503162">
    <property type="component" value="Chromosome"/>
</dbReference>
<evidence type="ECO:0000256" key="8">
    <source>
        <dbReference type="ARBA" id="ARBA00038436"/>
    </source>
</evidence>
<dbReference type="Pfam" id="PF04290">
    <property type="entry name" value="DctQ"/>
    <property type="match status" value="1"/>
</dbReference>
<organism evidence="11 12">
    <name type="scientific">Hydrogenophaga crocea</name>
    <dbReference type="NCBI Taxonomy" id="2716225"/>
    <lineage>
        <taxon>Bacteria</taxon>
        <taxon>Pseudomonadati</taxon>
        <taxon>Pseudomonadota</taxon>
        <taxon>Betaproteobacteria</taxon>
        <taxon>Burkholderiales</taxon>
        <taxon>Comamonadaceae</taxon>
        <taxon>Hydrogenophaga</taxon>
    </lineage>
</organism>
<evidence type="ECO:0000256" key="4">
    <source>
        <dbReference type="ARBA" id="ARBA00022519"/>
    </source>
</evidence>
<keyword evidence="5 9" id="KW-0812">Transmembrane</keyword>
<dbReference type="AlphaFoldDB" id="A0A6G8INR5"/>
<evidence type="ECO:0000256" key="5">
    <source>
        <dbReference type="ARBA" id="ARBA00022692"/>
    </source>
</evidence>
<keyword evidence="12" id="KW-1185">Reference proteome</keyword>
<gene>
    <name evidence="11" type="ORF">G9Q37_01275</name>
</gene>
<evidence type="ECO:0000256" key="9">
    <source>
        <dbReference type="RuleBase" id="RU369079"/>
    </source>
</evidence>
<protein>
    <recommendedName>
        <fullName evidence="9">TRAP transporter small permease protein</fullName>
    </recommendedName>
</protein>
<keyword evidence="2 9" id="KW-0813">Transport</keyword>
<dbReference type="EMBL" id="CP049989">
    <property type="protein sequence ID" value="QIM54620.1"/>
    <property type="molecule type" value="Genomic_DNA"/>
</dbReference>
<keyword evidence="6 9" id="KW-1133">Transmembrane helix</keyword>
<comment type="subcellular location">
    <subcellularLocation>
        <location evidence="1 9">Cell inner membrane</location>
        <topology evidence="1 9">Multi-pass membrane protein</topology>
    </subcellularLocation>
</comment>
<evidence type="ECO:0000313" key="11">
    <source>
        <dbReference type="EMBL" id="QIM54620.1"/>
    </source>
</evidence>
<sequence>MAVLVIGNVITRYAFGHSYPWVEEATRYMMIWAAFLGAGPALRVGGHIAIDTLQVALPPALARLLRALIVLIVAATLALVLWLGIEYVDFAWYQESPVLGWSLGKVYLALPLGAALMLVHLAMVARRWIVQGEWERVEGFDPQAL</sequence>
<keyword evidence="7 9" id="KW-0472">Membrane</keyword>
<evidence type="ECO:0000259" key="10">
    <source>
        <dbReference type="Pfam" id="PF04290"/>
    </source>
</evidence>
<evidence type="ECO:0000256" key="3">
    <source>
        <dbReference type="ARBA" id="ARBA00022475"/>
    </source>
</evidence>
<dbReference type="GO" id="GO:0005886">
    <property type="term" value="C:plasma membrane"/>
    <property type="evidence" value="ECO:0007669"/>
    <property type="project" value="UniProtKB-SubCell"/>
</dbReference>
<accession>A0A6G8INR5</accession>
<feature type="domain" description="Tripartite ATP-independent periplasmic transporters DctQ component" evidence="10">
    <location>
        <begin position="1"/>
        <end position="127"/>
    </location>
</feature>
<comment type="similarity">
    <text evidence="8 9">Belongs to the TRAP transporter small permease family.</text>
</comment>
<feature type="transmembrane region" description="Helical" evidence="9">
    <location>
        <begin position="64"/>
        <end position="85"/>
    </location>
</feature>
<keyword evidence="3" id="KW-1003">Cell membrane</keyword>
<dbReference type="PANTHER" id="PTHR35011">
    <property type="entry name" value="2,3-DIKETO-L-GULONATE TRAP TRANSPORTER SMALL PERMEASE PROTEIN YIAM"/>
    <property type="match status" value="1"/>
</dbReference>
<evidence type="ECO:0000256" key="1">
    <source>
        <dbReference type="ARBA" id="ARBA00004429"/>
    </source>
</evidence>
<dbReference type="GO" id="GO:0015740">
    <property type="term" value="P:C4-dicarboxylate transport"/>
    <property type="evidence" value="ECO:0007669"/>
    <property type="project" value="TreeGrafter"/>
</dbReference>
<dbReference type="GO" id="GO:0022857">
    <property type="term" value="F:transmembrane transporter activity"/>
    <property type="evidence" value="ECO:0007669"/>
    <property type="project" value="UniProtKB-UniRule"/>
</dbReference>
<name>A0A6G8INR5_9BURK</name>
<keyword evidence="4 9" id="KW-0997">Cell inner membrane</keyword>
<dbReference type="KEGG" id="hcz:G9Q37_01275"/>